<dbReference type="RefSeq" id="XP_005789191.1">
    <property type="nucleotide sequence ID" value="XM_005789134.1"/>
</dbReference>
<proteinExistence type="predicted"/>
<organism evidence="2 3">
    <name type="scientific">Emiliania huxleyi (strain CCMP1516)</name>
    <dbReference type="NCBI Taxonomy" id="280463"/>
    <lineage>
        <taxon>Eukaryota</taxon>
        <taxon>Haptista</taxon>
        <taxon>Haptophyta</taxon>
        <taxon>Prymnesiophyceae</taxon>
        <taxon>Isochrysidales</taxon>
        <taxon>Noelaerhabdaceae</taxon>
        <taxon>Emiliania</taxon>
    </lineage>
</organism>
<dbReference type="EnsemblProtists" id="EOD36762">
    <property type="protein sequence ID" value="EOD36762"/>
    <property type="gene ID" value="EMIHUDRAFT_200963"/>
</dbReference>
<dbReference type="PaxDb" id="2903-EOD36762"/>
<dbReference type="InterPro" id="IPR029063">
    <property type="entry name" value="SAM-dependent_MTases_sf"/>
</dbReference>
<dbReference type="STRING" id="2903.R1DP54"/>
<feature type="signal peptide" evidence="1">
    <location>
        <begin position="1"/>
        <end position="19"/>
    </location>
</feature>
<evidence type="ECO:0000313" key="3">
    <source>
        <dbReference type="Proteomes" id="UP000013827"/>
    </source>
</evidence>
<reference evidence="3" key="1">
    <citation type="journal article" date="2013" name="Nature">
        <title>Pan genome of the phytoplankton Emiliania underpins its global distribution.</title>
        <authorList>
            <person name="Read B.A."/>
            <person name="Kegel J."/>
            <person name="Klute M.J."/>
            <person name="Kuo A."/>
            <person name="Lefebvre S.C."/>
            <person name="Maumus F."/>
            <person name="Mayer C."/>
            <person name="Miller J."/>
            <person name="Monier A."/>
            <person name="Salamov A."/>
            <person name="Young J."/>
            <person name="Aguilar M."/>
            <person name="Claverie J.M."/>
            <person name="Frickenhaus S."/>
            <person name="Gonzalez K."/>
            <person name="Herman E.K."/>
            <person name="Lin Y.C."/>
            <person name="Napier J."/>
            <person name="Ogata H."/>
            <person name="Sarno A.F."/>
            <person name="Shmutz J."/>
            <person name="Schroeder D."/>
            <person name="de Vargas C."/>
            <person name="Verret F."/>
            <person name="von Dassow P."/>
            <person name="Valentin K."/>
            <person name="Van de Peer Y."/>
            <person name="Wheeler G."/>
            <person name="Dacks J.B."/>
            <person name="Delwiche C.F."/>
            <person name="Dyhrman S.T."/>
            <person name="Glockner G."/>
            <person name="John U."/>
            <person name="Richards T."/>
            <person name="Worden A.Z."/>
            <person name="Zhang X."/>
            <person name="Grigoriev I.V."/>
            <person name="Allen A.E."/>
            <person name="Bidle K."/>
            <person name="Borodovsky M."/>
            <person name="Bowler C."/>
            <person name="Brownlee C."/>
            <person name="Cock J.M."/>
            <person name="Elias M."/>
            <person name="Gladyshev V.N."/>
            <person name="Groth M."/>
            <person name="Guda C."/>
            <person name="Hadaegh A."/>
            <person name="Iglesias-Rodriguez M.D."/>
            <person name="Jenkins J."/>
            <person name="Jones B.M."/>
            <person name="Lawson T."/>
            <person name="Leese F."/>
            <person name="Lindquist E."/>
            <person name="Lobanov A."/>
            <person name="Lomsadze A."/>
            <person name="Malik S.B."/>
            <person name="Marsh M.E."/>
            <person name="Mackinder L."/>
            <person name="Mock T."/>
            <person name="Mueller-Roeber B."/>
            <person name="Pagarete A."/>
            <person name="Parker M."/>
            <person name="Probert I."/>
            <person name="Quesneville H."/>
            <person name="Raines C."/>
            <person name="Rensing S.A."/>
            <person name="Riano-Pachon D.M."/>
            <person name="Richier S."/>
            <person name="Rokitta S."/>
            <person name="Shiraiwa Y."/>
            <person name="Soanes D.M."/>
            <person name="van der Giezen M."/>
            <person name="Wahlund T.M."/>
            <person name="Williams B."/>
            <person name="Wilson W."/>
            <person name="Wolfe G."/>
            <person name="Wurch L.L."/>
        </authorList>
    </citation>
    <scope>NUCLEOTIDE SEQUENCE</scope>
</reference>
<dbReference type="SUPFAM" id="SSF53335">
    <property type="entry name" value="S-adenosyl-L-methionine-dependent methyltransferases"/>
    <property type="match status" value="1"/>
</dbReference>
<accession>A0A0D3KLX7</accession>
<dbReference type="Gene3D" id="3.40.50.150">
    <property type="entry name" value="Vaccinia Virus protein VP39"/>
    <property type="match status" value="1"/>
</dbReference>
<protein>
    <submittedName>
        <fullName evidence="2">Uncharacterized protein</fullName>
    </submittedName>
</protein>
<reference evidence="2" key="2">
    <citation type="submission" date="2024-10" db="UniProtKB">
        <authorList>
            <consortium name="EnsemblProtists"/>
        </authorList>
    </citation>
    <scope>IDENTIFICATION</scope>
</reference>
<sequence length="408" mass="44947">MLRPTVAFFVLSLHSGARAQPSYAAPMIKQVVTAARSRPPIVTDKVTTHSYQTMYGMFLVPLYYSTRSQFRRMKMLEIGLGCDQNYGPGASAKLWRDLFADMELWMADTDAACVSKHNSSMWKDFGIRTLVGNQANKQTQAEWVREAGDDFDAIIDDGGHTNGQILSTFRGLWPSVKRGGLYFIEDMLVGRHPKYDDTKGDAIMSDVIQSWIEQLTVNPRTPKALVPDWGTVNWDATASNRHAFDLRKRFPLPQHVNFIFCQREACVIGKQEAVEAASAVAPSLAAPLPAERRLARADYAAALSAAGSSEGAARDDAAAAIAHCDWLIARCDAREQPPLLLGLGGEEPLPRQAERLSGELTHREVVTLADGDDVRLPPAAFLCAVVTNYNFFAPWAWPDNAALSHSLL</sequence>
<keyword evidence="3" id="KW-1185">Reference proteome</keyword>
<dbReference type="HOGENOM" id="CLU_675171_0_0_1"/>
<feature type="chain" id="PRO_5044252152" evidence="1">
    <location>
        <begin position="20"/>
        <end position="408"/>
    </location>
</feature>
<evidence type="ECO:0000313" key="2">
    <source>
        <dbReference type="EnsemblProtists" id="EOD36762"/>
    </source>
</evidence>
<evidence type="ECO:0000256" key="1">
    <source>
        <dbReference type="SAM" id="SignalP"/>
    </source>
</evidence>
<dbReference type="GeneID" id="17282032"/>
<dbReference type="AlphaFoldDB" id="A0A0D3KLX7"/>
<name>A0A0D3KLX7_EMIH1</name>
<dbReference type="eggNOG" id="ENOG502S4RI">
    <property type="taxonomic scope" value="Eukaryota"/>
</dbReference>
<dbReference type="Proteomes" id="UP000013827">
    <property type="component" value="Unassembled WGS sequence"/>
</dbReference>
<keyword evidence="1" id="KW-0732">Signal</keyword>
<dbReference type="KEGG" id="ehx:EMIHUDRAFT_200963"/>